<sequence>MRITLDDAAIGEGLGADVPPTSLTVVSGAPVALAVEGDERPLLISMLLGGRLKPESGRVLIDGRSDFADLRNRTALVDTPWVAEPSAGIDLRVIVAEEFAFAGQPTGRRAVDVFLSRHGLEEYGSLPIRSLPAGDRIRLFSELAVLRDEVDGIIVTSPERHGAGVEDWYEPLTGIADRGILVIIVTDVATAASLTALGAALPADLTTASES</sequence>
<evidence type="ECO:0000313" key="1">
    <source>
        <dbReference type="EMBL" id="MBK4348589.1"/>
    </source>
</evidence>
<dbReference type="RefSeq" id="WP_200556781.1">
    <property type="nucleotide sequence ID" value="NZ_JAEPES010000004.1"/>
</dbReference>
<dbReference type="Proteomes" id="UP000636458">
    <property type="component" value="Unassembled WGS sequence"/>
</dbReference>
<accession>A0A934W4S8</accession>
<dbReference type="AlphaFoldDB" id="A0A934W4S8"/>
<evidence type="ECO:0008006" key="3">
    <source>
        <dbReference type="Google" id="ProtNLM"/>
    </source>
</evidence>
<proteinExistence type="predicted"/>
<organism evidence="1 2">
    <name type="scientific">Lacisediminihabitans changchengi</name>
    <dbReference type="NCBI Taxonomy" id="2787634"/>
    <lineage>
        <taxon>Bacteria</taxon>
        <taxon>Bacillati</taxon>
        <taxon>Actinomycetota</taxon>
        <taxon>Actinomycetes</taxon>
        <taxon>Micrococcales</taxon>
        <taxon>Microbacteriaceae</taxon>
        <taxon>Lacisediminihabitans</taxon>
    </lineage>
</organism>
<gene>
    <name evidence="1" type="ORF">IV501_13175</name>
</gene>
<dbReference type="EMBL" id="JAEPES010000004">
    <property type="protein sequence ID" value="MBK4348589.1"/>
    <property type="molecule type" value="Genomic_DNA"/>
</dbReference>
<protein>
    <recommendedName>
        <fullName evidence="3">ABC transporter ATP-binding protein</fullName>
    </recommendedName>
</protein>
<keyword evidence="2" id="KW-1185">Reference proteome</keyword>
<comment type="caution">
    <text evidence="1">The sequence shown here is derived from an EMBL/GenBank/DDBJ whole genome shotgun (WGS) entry which is preliminary data.</text>
</comment>
<evidence type="ECO:0000313" key="2">
    <source>
        <dbReference type="Proteomes" id="UP000636458"/>
    </source>
</evidence>
<reference evidence="1" key="1">
    <citation type="submission" date="2021-01" db="EMBL/GenBank/DDBJ databases">
        <title>Lacisediminihabitans sp. nov. strain G11-30, isolated from Antarctic Soil.</title>
        <authorList>
            <person name="Li J."/>
        </authorList>
    </citation>
    <scope>NUCLEOTIDE SEQUENCE</scope>
    <source>
        <strain evidence="1">G11-30</strain>
    </source>
</reference>
<name>A0A934W4S8_9MICO</name>